<dbReference type="EMBL" id="CP062175">
    <property type="protein sequence ID" value="WXK38144.1"/>
    <property type="molecule type" value="Genomic_DNA"/>
</dbReference>
<protein>
    <submittedName>
        <fullName evidence="2">Uncharacterized protein</fullName>
    </submittedName>
</protein>
<geneLocation type="plasmid" evidence="2 3">
    <name>megaplasmid</name>
</geneLocation>
<dbReference type="Proteomes" id="UP001493153">
    <property type="component" value="Plasmid megaplasmid"/>
</dbReference>
<feature type="compositionally biased region" description="Basic and acidic residues" evidence="1">
    <location>
        <begin position="47"/>
        <end position="62"/>
    </location>
</feature>
<keyword evidence="3" id="KW-1185">Reference proteome</keyword>
<accession>A0ABZ2Q0E5</accession>
<sequence>MKPANAQSPQSAGAPRQRPDVPTAADRRLSEAQKATMTGHPPAPTKSGHEPLPDPHDVGEDA</sequence>
<evidence type="ECO:0000256" key="1">
    <source>
        <dbReference type="SAM" id="MobiDB-lite"/>
    </source>
</evidence>
<reference evidence="2 3" key="1">
    <citation type="submission" date="2020-09" db="EMBL/GenBank/DDBJ databases">
        <title>Genome sequences of Mycetohabitans spp.</title>
        <authorList>
            <person name="Carter M.E."/>
            <person name="Carpenter S.C.D."/>
            <person name="Bogdanove A.J."/>
        </authorList>
    </citation>
    <scope>NUCLEOTIDE SEQUENCE [LARGE SCALE GENOMIC DNA]</scope>
    <source>
        <strain evidence="2 3">B12</strain>
        <plasmid evidence="2 3">megaplasmid</plasmid>
    </source>
</reference>
<name>A0ABZ2Q0E5_9BURK</name>
<feature type="region of interest" description="Disordered" evidence="1">
    <location>
        <begin position="1"/>
        <end position="62"/>
    </location>
</feature>
<evidence type="ECO:0000313" key="3">
    <source>
        <dbReference type="Proteomes" id="UP001493153"/>
    </source>
</evidence>
<keyword evidence="2" id="KW-0614">Plasmid</keyword>
<proteinExistence type="predicted"/>
<evidence type="ECO:0000313" key="2">
    <source>
        <dbReference type="EMBL" id="WXK38144.1"/>
    </source>
</evidence>
<gene>
    <name evidence="2" type="ORF">IHE29_02140</name>
</gene>
<feature type="compositionally biased region" description="Polar residues" evidence="1">
    <location>
        <begin position="1"/>
        <end position="11"/>
    </location>
</feature>
<organism evidence="2 3">
    <name type="scientific">Mycetohabitans rhizoxinica</name>
    <dbReference type="NCBI Taxonomy" id="412963"/>
    <lineage>
        <taxon>Bacteria</taxon>
        <taxon>Pseudomonadati</taxon>
        <taxon>Pseudomonadota</taxon>
        <taxon>Betaproteobacteria</taxon>
        <taxon>Burkholderiales</taxon>
        <taxon>Burkholderiaceae</taxon>
        <taxon>Mycetohabitans</taxon>
    </lineage>
</organism>